<evidence type="ECO:0000259" key="5">
    <source>
        <dbReference type="Pfam" id="PF07992"/>
    </source>
</evidence>
<dbReference type="Proteomes" id="UP001589789">
    <property type="component" value="Unassembled WGS sequence"/>
</dbReference>
<dbReference type="InterPro" id="IPR050097">
    <property type="entry name" value="Ferredoxin-NADP_redctase_2"/>
</dbReference>
<keyword evidence="2" id="KW-0285">Flavoprotein</keyword>
<evidence type="ECO:0000256" key="3">
    <source>
        <dbReference type="ARBA" id="ARBA00023002"/>
    </source>
</evidence>
<protein>
    <recommendedName>
        <fullName evidence="1">Thioredoxin reductase</fullName>
    </recommendedName>
</protein>
<name>A0ABV6IY23_9PROT</name>
<dbReference type="InterPro" id="IPR036188">
    <property type="entry name" value="FAD/NAD-bd_sf"/>
</dbReference>
<dbReference type="PRINTS" id="PR00368">
    <property type="entry name" value="FADPNR"/>
</dbReference>
<sequence length="319" mass="33925">MAEPGPLDCLIIGAGPAGLTAALYLARFNRRIAVLDGRESRAAWIPTTHNFPLFAEGIAGPALLDRQRENLAQYGITPRHARVTALHRKDGGFEAVLEDDPTPLRARRILLATGAVDVEPALPDHPDALKRGLIRYCPICDGFEARGKRVAVLGHGARGLGEAVFLARSYTKDVTLLTLGQALSEEDEARAREHGIQLLTAPIEALEVEGDRIAAIRAGGAEHRFETLYSALGLKVRSDLALALGAGHDEAGALIVDDHNRTTIPGLYAAGDVVRGLNQVVVAMGHAAVAATDIHNHCELPTEDEPGGPGRPVRRPASP</sequence>
<evidence type="ECO:0000313" key="6">
    <source>
        <dbReference type="EMBL" id="MFC0388518.1"/>
    </source>
</evidence>
<evidence type="ECO:0000256" key="1">
    <source>
        <dbReference type="ARBA" id="ARBA00018719"/>
    </source>
</evidence>
<reference evidence="6 7" key="1">
    <citation type="submission" date="2024-09" db="EMBL/GenBank/DDBJ databases">
        <authorList>
            <person name="Sun Q."/>
            <person name="Mori K."/>
        </authorList>
    </citation>
    <scope>NUCLEOTIDE SEQUENCE [LARGE SCALE GENOMIC DNA]</scope>
    <source>
        <strain evidence="6 7">CCM 7468</strain>
    </source>
</reference>
<dbReference type="PRINTS" id="PR00469">
    <property type="entry name" value="PNDRDTASEII"/>
</dbReference>
<keyword evidence="7" id="KW-1185">Reference proteome</keyword>
<gene>
    <name evidence="6" type="ORF">ACFFIC_23680</name>
</gene>
<evidence type="ECO:0000256" key="4">
    <source>
        <dbReference type="SAM" id="MobiDB-lite"/>
    </source>
</evidence>
<feature type="region of interest" description="Disordered" evidence="4">
    <location>
        <begin position="298"/>
        <end position="319"/>
    </location>
</feature>
<dbReference type="InterPro" id="IPR023753">
    <property type="entry name" value="FAD/NAD-binding_dom"/>
</dbReference>
<dbReference type="PANTHER" id="PTHR48105">
    <property type="entry name" value="THIOREDOXIN REDUCTASE 1-RELATED-RELATED"/>
    <property type="match status" value="1"/>
</dbReference>
<evidence type="ECO:0000256" key="2">
    <source>
        <dbReference type="ARBA" id="ARBA00022630"/>
    </source>
</evidence>
<dbReference type="EMBL" id="JBHLVZ010000084">
    <property type="protein sequence ID" value="MFC0388518.1"/>
    <property type="molecule type" value="Genomic_DNA"/>
</dbReference>
<proteinExistence type="predicted"/>
<dbReference type="SUPFAM" id="SSF51905">
    <property type="entry name" value="FAD/NAD(P)-binding domain"/>
    <property type="match status" value="1"/>
</dbReference>
<comment type="caution">
    <text evidence="6">The sequence shown here is derived from an EMBL/GenBank/DDBJ whole genome shotgun (WGS) entry which is preliminary data.</text>
</comment>
<feature type="domain" description="FAD/NAD(P)-binding" evidence="5">
    <location>
        <begin position="8"/>
        <end position="287"/>
    </location>
</feature>
<dbReference type="Pfam" id="PF07992">
    <property type="entry name" value="Pyr_redox_2"/>
    <property type="match status" value="1"/>
</dbReference>
<evidence type="ECO:0000313" key="7">
    <source>
        <dbReference type="Proteomes" id="UP001589789"/>
    </source>
</evidence>
<accession>A0ABV6IY23</accession>
<organism evidence="6 7">
    <name type="scientific">Muricoccus vinaceus</name>
    <dbReference type="NCBI Taxonomy" id="424704"/>
    <lineage>
        <taxon>Bacteria</taxon>
        <taxon>Pseudomonadati</taxon>
        <taxon>Pseudomonadota</taxon>
        <taxon>Alphaproteobacteria</taxon>
        <taxon>Acetobacterales</taxon>
        <taxon>Roseomonadaceae</taxon>
        <taxon>Muricoccus</taxon>
    </lineage>
</organism>
<dbReference type="RefSeq" id="WP_377055010.1">
    <property type="nucleotide sequence ID" value="NZ_JBHLVZ010000084.1"/>
</dbReference>
<keyword evidence="3" id="KW-0560">Oxidoreductase</keyword>
<dbReference type="Gene3D" id="3.50.50.60">
    <property type="entry name" value="FAD/NAD(P)-binding domain"/>
    <property type="match status" value="2"/>
</dbReference>